<dbReference type="InterPro" id="IPR050309">
    <property type="entry name" value="Type-B_Carboxylest/Lipase"/>
</dbReference>
<organism evidence="5 6">
    <name type="scientific">Paramarasmius palmivorus</name>
    <dbReference type="NCBI Taxonomy" id="297713"/>
    <lineage>
        <taxon>Eukaryota</taxon>
        <taxon>Fungi</taxon>
        <taxon>Dikarya</taxon>
        <taxon>Basidiomycota</taxon>
        <taxon>Agaricomycotina</taxon>
        <taxon>Agaricomycetes</taxon>
        <taxon>Agaricomycetidae</taxon>
        <taxon>Agaricales</taxon>
        <taxon>Marasmiineae</taxon>
        <taxon>Marasmiaceae</taxon>
        <taxon>Paramarasmius</taxon>
    </lineage>
</organism>
<keyword evidence="3" id="KW-0732">Signal</keyword>
<evidence type="ECO:0000313" key="6">
    <source>
        <dbReference type="Proteomes" id="UP001383192"/>
    </source>
</evidence>
<comment type="caution">
    <text evidence="5">The sequence shown here is derived from an EMBL/GenBank/DDBJ whole genome shotgun (WGS) entry which is preliminary data.</text>
</comment>
<dbReference type="InterPro" id="IPR019819">
    <property type="entry name" value="Carboxylesterase_B_CS"/>
</dbReference>
<dbReference type="EC" id="3.1.1.-" evidence="3"/>
<dbReference type="PROSITE" id="PS00941">
    <property type="entry name" value="CARBOXYLESTERASE_B_2"/>
    <property type="match status" value="1"/>
</dbReference>
<comment type="similarity">
    <text evidence="1 3">Belongs to the type-B carboxylesterase/lipase family.</text>
</comment>
<reference evidence="5 6" key="1">
    <citation type="submission" date="2024-01" db="EMBL/GenBank/DDBJ databases">
        <title>A draft genome for a cacao thread blight-causing isolate of Paramarasmius palmivorus.</title>
        <authorList>
            <person name="Baruah I.K."/>
            <person name="Bukari Y."/>
            <person name="Amoako-Attah I."/>
            <person name="Meinhardt L.W."/>
            <person name="Bailey B.A."/>
            <person name="Cohen S.P."/>
        </authorList>
    </citation>
    <scope>NUCLEOTIDE SEQUENCE [LARGE SCALE GENOMIC DNA]</scope>
    <source>
        <strain evidence="5 6">GH-12</strain>
    </source>
</reference>
<dbReference type="InterPro" id="IPR029058">
    <property type="entry name" value="AB_hydrolase_fold"/>
</dbReference>
<dbReference type="Gene3D" id="3.40.50.1820">
    <property type="entry name" value="alpha/beta hydrolase"/>
    <property type="match status" value="1"/>
</dbReference>
<feature type="signal peptide" evidence="3">
    <location>
        <begin position="1"/>
        <end position="20"/>
    </location>
</feature>
<proteinExistence type="inferred from homology"/>
<evidence type="ECO:0000256" key="2">
    <source>
        <dbReference type="ARBA" id="ARBA00022801"/>
    </source>
</evidence>
<keyword evidence="2 3" id="KW-0378">Hydrolase</keyword>
<feature type="chain" id="PRO_5043089242" description="Carboxylic ester hydrolase" evidence="3">
    <location>
        <begin position="21"/>
        <end position="558"/>
    </location>
</feature>
<feature type="domain" description="Carboxylesterase type B" evidence="4">
    <location>
        <begin position="21"/>
        <end position="543"/>
    </location>
</feature>
<dbReference type="Pfam" id="PF00135">
    <property type="entry name" value="COesterase"/>
    <property type="match status" value="1"/>
</dbReference>
<dbReference type="InterPro" id="IPR019826">
    <property type="entry name" value="Carboxylesterase_B_AS"/>
</dbReference>
<keyword evidence="6" id="KW-1185">Reference proteome</keyword>
<evidence type="ECO:0000313" key="5">
    <source>
        <dbReference type="EMBL" id="KAK7034757.1"/>
    </source>
</evidence>
<dbReference type="EMBL" id="JAYKXP010000055">
    <property type="protein sequence ID" value="KAK7034757.1"/>
    <property type="molecule type" value="Genomic_DNA"/>
</dbReference>
<dbReference type="InterPro" id="IPR002018">
    <property type="entry name" value="CarbesteraseB"/>
</dbReference>
<evidence type="ECO:0000256" key="3">
    <source>
        <dbReference type="RuleBase" id="RU361235"/>
    </source>
</evidence>
<dbReference type="PANTHER" id="PTHR11559">
    <property type="entry name" value="CARBOXYLESTERASE"/>
    <property type="match status" value="1"/>
</dbReference>
<dbReference type="PROSITE" id="PS00122">
    <property type="entry name" value="CARBOXYLESTERASE_B_1"/>
    <property type="match status" value="1"/>
</dbReference>
<dbReference type="SUPFAM" id="SSF53474">
    <property type="entry name" value="alpha/beta-Hydrolases"/>
    <property type="match status" value="1"/>
</dbReference>
<dbReference type="Proteomes" id="UP001383192">
    <property type="component" value="Unassembled WGS sequence"/>
</dbReference>
<protein>
    <recommendedName>
        <fullName evidence="3">Carboxylic ester hydrolase</fullName>
        <ecNumber evidence="3">3.1.1.-</ecNumber>
    </recommendedName>
</protein>
<accession>A0AAW0C8W7</accession>
<evidence type="ECO:0000256" key="1">
    <source>
        <dbReference type="ARBA" id="ARBA00005964"/>
    </source>
</evidence>
<sequence length="558" mass="59633">MRSSPRLLIAVLSCAFSALAAPEVKLGNTTVVGRDLTVLGAFNQDFFGGIPYAEPPLGNLRLKPTVLKTSPGGDTFNASQFGLSCLQPNQPSDQISEDCLTINIVRPAGISADAKLPVLFWTYGGGFQAGSANIYNASAIVALSVARGTPVVYVNFNYRLGPLGFPQGAEAARRGALNLALHDQLTALEWVQRNIGTFGGDKTKVTVFGESAGAIMTAVQFLNPSFSKWARAAIFESGSAATPHLLPAQDRENSWTDFVGAVPGCASLAGSNNTFDCLKTANTSSILQGLVTSIAEADELFAWDPTVDGYGGFIPDLPSRLFKKGIFAKLPFIAGTNLDEGTLFTPASPSFDYSTDNLRNFIIANLSPPYVSEAQLDSAADRIIQLYPDIPALGSPFNTGNETFGLPAGFKRFAAINGDIAFQSQRRFWQQTAANAGVKTFGYLFTQPNVDIPQRGVSHGSEVVFVYGAALASGNASVSAVTLSTAMIEYWVSFATSLDPNDGKGVPRPVWPQYGPKSQVLLQLNGDNITTIPDTFRKEQIDFINQNPVTFAHRRSLL</sequence>
<gene>
    <name evidence="5" type="ORF">VNI00_012164</name>
</gene>
<evidence type="ECO:0000259" key="4">
    <source>
        <dbReference type="Pfam" id="PF00135"/>
    </source>
</evidence>
<dbReference type="AlphaFoldDB" id="A0AAW0C8W7"/>
<name>A0AAW0C8W7_9AGAR</name>
<dbReference type="GO" id="GO:0016787">
    <property type="term" value="F:hydrolase activity"/>
    <property type="evidence" value="ECO:0007669"/>
    <property type="project" value="UniProtKB-KW"/>
</dbReference>